<evidence type="ECO:0008006" key="3">
    <source>
        <dbReference type="Google" id="ProtNLM"/>
    </source>
</evidence>
<sequence length="161" mass="19186">MEFTSKKFNEIKNDAEDFYKAIGKIHCPYFGDNIYFNVKGWDHLIFKSWNNTRIISDQFARLRHIKLAPEVIRQSKTLQGEWITKKIERIKTNSRWEKVLKLITYYEFIAVMESHNSKIRVKVIIKEVEGGEKFFWSLIPFWGVDKNTNERVMYGGNPESD</sequence>
<reference evidence="1 2" key="1">
    <citation type="journal article" date="2016" name="Nat. Commun.">
        <title>Thousands of microbial genomes shed light on interconnected biogeochemical processes in an aquifer system.</title>
        <authorList>
            <person name="Anantharaman K."/>
            <person name="Brown C.T."/>
            <person name="Hug L.A."/>
            <person name="Sharon I."/>
            <person name="Castelle C.J."/>
            <person name="Probst A.J."/>
            <person name="Thomas B.C."/>
            <person name="Singh A."/>
            <person name="Wilkins M.J."/>
            <person name="Karaoz U."/>
            <person name="Brodie E.L."/>
            <person name="Williams K.H."/>
            <person name="Hubbard S.S."/>
            <person name="Banfield J.F."/>
        </authorList>
    </citation>
    <scope>NUCLEOTIDE SEQUENCE [LARGE SCALE GENOMIC DNA]</scope>
</reference>
<name>A0A1G2TZ53_9BACT</name>
<dbReference type="Proteomes" id="UP000177707">
    <property type="component" value="Unassembled WGS sequence"/>
</dbReference>
<protein>
    <recommendedName>
        <fullName evidence="3">Phage-Barnase-EndoU-ColicinE5/D-RelE like nuclease 2 domain-containing protein</fullName>
    </recommendedName>
</protein>
<evidence type="ECO:0000313" key="1">
    <source>
        <dbReference type="EMBL" id="OHB02557.1"/>
    </source>
</evidence>
<gene>
    <name evidence="1" type="ORF">A3A96_03960</name>
</gene>
<dbReference type="STRING" id="1802758.A3A96_03960"/>
<proteinExistence type="predicted"/>
<evidence type="ECO:0000313" key="2">
    <source>
        <dbReference type="Proteomes" id="UP000177707"/>
    </source>
</evidence>
<dbReference type="EMBL" id="MHWB01000003">
    <property type="protein sequence ID" value="OHB02557.1"/>
    <property type="molecule type" value="Genomic_DNA"/>
</dbReference>
<comment type="caution">
    <text evidence="1">The sequence shown here is derived from an EMBL/GenBank/DDBJ whole genome shotgun (WGS) entry which is preliminary data.</text>
</comment>
<organism evidence="1 2">
    <name type="scientific">Candidatus Zambryskibacteria bacterium RIFCSPLOWO2_01_FULL_39_39</name>
    <dbReference type="NCBI Taxonomy" id="1802758"/>
    <lineage>
        <taxon>Bacteria</taxon>
        <taxon>Candidatus Zambryskiibacteriota</taxon>
    </lineage>
</organism>
<accession>A0A1G2TZ53</accession>
<dbReference type="AlphaFoldDB" id="A0A1G2TZ53"/>